<comment type="caution">
    <text evidence="3">The sequence shown here is derived from an EMBL/GenBank/DDBJ whole genome shotgun (WGS) entry which is preliminary data.</text>
</comment>
<keyword evidence="1" id="KW-0808">Transferase</keyword>
<proteinExistence type="predicted"/>
<keyword evidence="4" id="KW-1185">Reference proteome</keyword>
<dbReference type="InterPro" id="IPR023451">
    <property type="entry name" value="Thymidate_synth/dCMP_Mease_dom"/>
</dbReference>
<dbReference type="InterPro" id="IPR036926">
    <property type="entry name" value="Thymidate_synth/dCMP_Mease_sf"/>
</dbReference>
<evidence type="ECO:0000313" key="4">
    <source>
        <dbReference type="Proteomes" id="UP000005496"/>
    </source>
</evidence>
<dbReference type="RefSeq" id="WP_008871155.1">
    <property type="nucleotide sequence ID" value="NZ_ACJN02000003.1"/>
</dbReference>
<dbReference type="Gene3D" id="3.30.572.10">
    <property type="entry name" value="Thymidylate synthase/dCMP hydroxymethylase domain"/>
    <property type="match status" value="1"/>
</dbReference>
<dbReference type="OrthoDB" id="5414536at2"/>
<accession>D6SSZ0</accession>
<sequence>MVQHISITATDIPDAWFQALYAIIDHGCKYTIQHGSMVGEERQEFDYVSVLIENPYMEPWDRMLPQVPPHLGIPNPVENGYVEQYMPYLMSPHKEPGEDYTYGERIYQQVLYWIGKFNQTWATNQAILQVGRPEDHLLNDPPCLRHIDMRIRDGRLIFYPYFRSWDLWGGFPANLAGIAVLQKYMADSIEGVSPGPILASSKGLHIYGYAEELARIRTCRKDAP</sequence>
<dbReference type="SUPFAM" id="SSF55831">
    <property type="entry name" value="Thymidylate synthase/dCMP hydroxymethylase"/>
    <property type="match status" value="1"/>
</dbReference>
<dbReference type="GO" id="GO:0016740">
    <property type="term" value="F:transferase activity"/>
    <property type="evidence" value="ECO:0007669"/>
    <property type="project" value="UniProtKB-KW"/>
</dbReference>
<dbReference type="eggNOG" id="COG0207">
    <property type="taxonomic scope" value="Bacteria"/>
</dbReference>
<dbReference type="Proteomes" id="UP000005496">
    <property type="component" value="Unassembled WGS sequence"/>
</dbReference>
<organism evidence="3 4">
    <name type="scientific">Desulfonatronospira thiodismutans ASO3-1</name>
    <dbReference type="NCBI Taxonomy" id="555779"/>
    <lineage>
        <taxon>Bacteria</taxon>
        <taxon>Pseudomonadati</taxon>
        <taxon>Thermodesulfobacteriota</taxon>
        <taxon>Desulfovibrionia</taxon>
        <taxon>Desulfovibrionales</taxon>
        <taxon>Desulfonatronovibrionaceae</taxon>
        <taxon>Desulfonatronospira</taxon>
    </lineage>
</organism>
<dbReference type="AlphaFoldDB" id="D6SSZ0"/>
<evidence type="ECO:0000256" key="1">
    <source>
        <dbReference type="ARBA" id="ARBA00022679"/>
    </source>
</evidence>
<evidence type="ECO:0000313" key="3">
    <source>
        <dbReference type="EMBL" id="EFI33806.1"/>
    </source>
</evidence>
<feature type="domain" description="Thymidylate synthase/dCMP hydroxymethylase" evidence="2">
    <location>
        <begin position="107"/>
        <end position="209"/>
    </location>
</feature>
<reference evidence="3" key="1">
    <citation type="submission" date="2010-05" db="EMBL/GenBank/DDBJ databases">
        <title>The draft genome of Desulfonatronospira thiodismutans ASO3-1.</title>
        <authorList>
            <consortium name="US DOE Joint Genome Institute (JGI-PGF)"/>
            <person name="Lucas S."/>
            <person name="Copeland A."/>
            <person name="Lapidus A."/>
            <person name="Cheng J.-F."/>
            <person name="Bruce D."/>
            <person name="Goodwin L."/>
            <person name="Pitluck S."/>
            <person name="Chertkov O."/>
            <person name="Brettin T."/>
            <person name="Detter J.C."/>
            <person name="Han C."/>
            <person name="Land M.L."/>
            <person name="Hauser L."/>
            <person name="Kyrpides N."/>
            <person name="Mikhailova N."/>
            <person name="Muyzer G."/>
            <person name="Woyke T."/>
        </authorList>
    </citation>
    <scope>NUCLEOTIDE SEQUENCE [LARGE SCALE GENOMIC DNA]</scope>
    <source>
        <strain evidence="3">ASO3-1</strain>
    </source>
</reference>
<evidence type="ECO:0000259" key="2">
    <source>
        <dbReference type="Pfam" id="PF00303"/>
    </source>
</evidence>
<protein>
    <submittedName>
        <fullName evidence="3">Thymidylate synthase-like protein</fullName>
    </submittedName>
</protein>
<gene>
    <name evidence="3" type="ORF">Dthio_PD1145</name>
</gene>
<name>D6SSZ0_9BACT</name>
<dbReference type="EMBL" id="ACJN02000003">
    <property type="protein sequence ID" value="EFI33806.1"/>
    <property type="molecule type" value="Genomic_DNA"/>
</dbReference>
<dbReference type="Pfam" id="PF00303">
    <property type="entry name" value="Thymidylat_synt"/>
    <property type="match status" value="1"/>
</dbReference>